<reference evidence="1 2" key="1">
    <citation type="submission" date="2016-11" db="EMBL/GenBank/DDBJ databases">
        <authorList>
            <person name="Jaros S."/>
            <person name="Januszkiewicz K."/>
            <person name="Wedrychowicz H."/>
        </authorList>
    </citation>
    <scope>NUCLEOTIDE SEQUENCE [LARGE SCALE GENOMIC DNA]</scope>
    <source>
        <strain evidence="1 2">YL228</strain>
    </source>
</reference>
<dbReference type="AlphaFoldDB" id="A0A1K1P794"/>
<evidence type="ECO:0000313" key="2">
    <source>
        <dbReference type="Proteomes" id="UP000183461"/>
    </source>
</evidence>
<accession>A0A1K1P794</accession>
<dbReference type="Gene3D" id="3.80.10.10">
    <property type="entry name" value="Ribonuclease Inhibitor"/>
    <property type="match status" value="1"/>
</dbReference>
<sequence length="152" mass="17115">MNYKIRRGVLKRYKDEKGVTEIFIPDNVGIIDEGAFSGCTNLVRILVPETVQVISDTAFSGCENLRSINLPESTIRLGWYAFRGCHHLADLTIPSTLQEIGQHAFAGCSDLSTVKVIHDDRVYEFVINGELDNNKWQQIRHSLSHENKSIAV</sequence>
<dbReference type="Pfam" id="PF13306">
    <property type="entry name" value="LRR_5"/>
    <property type="match status" value="1"/>
</dbReference>
<dbReference type="SUPFAM" id="SSF52058">
    <property type="entry name" value="L domain-like"/>
    <property type="match status" value="1"/>
</dbReference>
<dbReference type="PANTHER" id="PTHR45661:SF3">
    <property type="entry name" value="IG-LIKE DOMAIN-CONTAINING PROTEIN"/>
    <property type="match status" value="1"/>
</dbReference>
<dbReference type="InterPro" id="IPR053139">
    <property type="entry name" value="Surface_bspA-like"/>
</dbReference>
<protein>
    <submittedName>
        <fullName evidence="1">Leucine rich repeat-containing protein</fullName>
    </submittedName>
</protein>
<evidence type="ECO:0000313" key="1">
    <source>
        <dbReference type="EMBL" id="SFW43444.1"/>
    </source>
</evidence>
<dbReference type="InterPro" id="IPR026906">
    <property type="entry name" value="LRR_5"/>
</dbReference>
<dbReference type="InterPro" id="IPR032675">
    <property type="entry name" value="LRR_dom_sf"/>
</dbReference>
<dbReference type="RefSeq" id="WP_072300767.1">
    <property type="nucleotide sequence ID" value="NZ_CAMIZA010000093.1"/>
</dbReference>
<gene>
    <name evidence="1" type="ORF">SAMN02910280_2546</name>
</gene>
<dbReference type="Proteomes" id="UP000183461">
    <property type="component" value="Unassembled WGS sequence"/>
</dbReference>
<proteinExistence type="predicted"/>
<dbReference type="PANTHER" id="PTHR45661">
    <property type="entry name" value="SURFACE ANTIGEN"/>
    <property type="match status" value="1"/>
</dbReference>
<organism evidence="1 2">
    <name type="scientific">Ruminococcus flavefaciens</name>
    <dbReference type="NCBI Taxonomy" id="1265"/>
    <lineage>
        <taxon>Bacteria</taxon>
        <taxon>Bacillati</taxon>
        <taxon>Bacillota</taxon>
        <taxon>Clostridia</taxon>
        <taxon>Eubacteriales</taxon>
        <taxon>Oscillospiraceae</taxon>
        <taxon>Ruminococcus</taxon>
    </lineage>
</organism>
<name>A0A1K1P794_RUMFL</name>
<dbReference type="EMBL" id="FPIP01000007">
    <property type="protein sequence ID" value="SFW43444.1"/>
    <property type="molecule type" value="Genomic_DNA"/>
</dbReference>